<dbReference type="Gramene" id="MELO3C004103.2.1">
    <property type="protein sequence ID" value="MELO3C004103.2.1"/>
    <property type="gene ID" value="MELO3C004103.2"/>
</dbReference>
<evidence type="ECO:0000256" key="3">
    <source>
        <dbReference type="ARBA" id="ARBA00022692"/>
    </source>
</evidence>
<evidence type="ECO:0000256" key="4">
    <source>
        <dbReference type="ARBA" id="ARBA00022989"/>
    </source>
</evidence>
<dbReference type="InterPro" id="IPR030184">
    <property type="entry name" value="WAT1-related"/>
</dbReference>
<evidence type="ECO:0000256" key="1">
    <source>
        <dbReference type="ARBA" id="ARBA00004141"/>
    </source>
</evidence>
<proteinExistence type="inferred from homology"/>
<feature type="transmembrane region" description="Helical" evidence="6">
    <location>
        <begin position="304"/>
        <end position="323"/>
    </location>
</feature>
<feature type="domain" description="EamA" evidence="7">
    <location>
        <begin position="184"/>
        <end position="323"/>
    </location>
</feature>
<comment type="similarity">
    <text evidence="2 6">Belongs to the drug/metabolite transporter (DMT) superfamily. Plant drug/metabolite exporter (P-DME) (TC 2.A.7.4) family.</text>
</comment>
<dbReference type="eggNOG" id="ENOG502QPWM">
    <property type="taxonomic scope" value="Eukaryota"/>
</dbReference>
<dbReference type="RefSeq" id="XP_008452363.1">
    <property type="nucleotide sequence ID" value="XM_008454141.2"/>
</dbReference>
<feature type="transmembrane region" description="Helical" evidence="6">
    <location>
        <begin position="279"/>
        <end position="298"/>
    </location>
</feature>
<dbReference type="GO" id="GO:0022857">
    <property type="term" value="F:transmembrane transporter activity"/>
    <property type="evidence" value="ECO:0007669"/>
    <property type="project" value="InterPro"/>
</dbReference>
<evidence type="ECO:0000256" key="5">
    <source>
        <dbReference type="ARBA" id="ARBA00023136"/>
    </source>
</evidence>
<gene>
    <name evidence="10" type="primary">LOC103493423</name>
    <name evidence="8" type="synonym">103493423</name>
</gene>
<dbReference type="GeneID" id="103493423"/>
<feature type="transmembrane region" description="Helical" evidence="6">
    <location>
        <begin position="102"/>
        <end position="122"/>
    </location>
</feature>
<dbReference type="SUPFAM" id="SSF103481">
    <property type="entry name" value="Multidrug resistance efflux transporter EmrE"/>
    <property type="match status" value="2"/>
</dbReference>
<keyword evidence="9" id="KW-1185">Reference proteome</keyword>
<evidence type="ECO:0000313" key="10">
    <source>
        <dbReference type="RefSeq" id="XP_008452363.1"/>
    </source>
</evidence>
<feature type="transmembrane region" description="Helical" evidence="6">
    <location>
        <begin position="181"/>
        <end position="202"/>
    </location>
</feature>
<feature type="transmembrane region" description="Helical" evidence="6">
    <location>
        <begin position="39"/>
        <end position="58"/>
    </location>
</feature>
<feature type="transmembrane region" description="Helical" evidence="6">
    <location>
        <begin position="247"/>
        <end position="267"/>
    </location>
</feature>
<dbReference type="EnsemblPlants" id="MELO3C004103.2.1">
    <property type="protein sequence ID" value="MELO3C004103.2.1"/>
    <property type="gene ID" value="MELO3C004103.2"/>
</dbReference>
<dbReference type="Pfam" id="PF00892">
    <property type="entry name" value="EamA"/>
    <property type="match status" value="2"/>
</dbReference>
<dbReference type="InterPro" id="IPR000620">
    <property type="entry name" value="EamA_dom"/>
</dbReference>
<comment type="subcellular location">
    <subcellularLocation>
        <location evidence="1 6">Membrane</location>
        <topology evidence="1 6">Multi-pass membrane protein</topology>
    </subcellularLocation>
</comment>
<evidence type="ECO:0000256" key="6">
    <source>
        <dbReference type="RuleBase" id="RU363077"/>
    </source>
</evidence>
<feature type="transmembrane region" description="Helical" evidence="6">
    <location>
        <begin position="214"/>
        <end position="235"/>
    </location>
</feature>
<dbReference type="InterPro" id="IPR037185">
    <property type="entry name" value="EmrE-like"/>
</dbReference>
<accession>A0A1S3BUS7</accession>
<keyword evidence="5 6" id="KW-0472">Membrane</keyword>
<name>A0A1S3BUS7_CUCME</name>
<dbReference type="AlphaFoldDB" id="A0A1S3BUS7"/>
<reference evidence="8" key="1">
    <citation type="submission" date="2023-03" db="UniProtKB">
        <authorList>
            <consortium name="EnsemblPlants"/>
        </authorList>
    </citation>
    <scope>IDENTIFICATION</scope>
</reference>
<evidence type="ECO:0000313" key="8">
    <source>
        <dbReference type="EnsemblPlants" id="MELO3C004103.2.1"/>
    </source>
</evidence>
<feature type="transmembrane region" description="Helical" evidence="6">
    <location>
        <begin position="70"/>
        <end position="90"/>
    </location>
</feature>
<feature type="domain" description="EamA" evidence="7">
    <location>
        <begin position="12"/>
        <end position="130"/>
    </location>
</feature>
<sequence>MGFVEEYLPAMAMFGLQVTYAIMALLSRAALLKGMSPRVFVVYRQAVATLFIAPIAYFSRSKSRRVSMNLRSFSLIFIASLVGVTMNQNVYFEGVFLVSSSMATAMTNLIPAVTFVIATIVGMENLKMGSLRSMAKIGGTVVCVSGAMCMALLRGPKLINSTQGFGLKSTLFGVESGGQTAWLLGSLCLFGSCCCWSIWLILQVPASASYPDNLSLSAWMCLMATIQSAILTLLVEPINLQTWKIHSTIELICYLFSGIVGSGVAFFVQAWCVSKRGPVFSAMFNPLCTIVTTILAAIVLHEQIFTGSLLGGVAVIIGLYIVLWGKAKDYVKEEAKLGKPSFDQKEEICESLERRSTDQIDLEEPLLSSKE</sequence>
<dbReference type="OrthoDB" id="1728340at2759"/>
<feature type="transmembrane region" description="Helical" evidence="6">
    <location>
        <begin position="134"/>
        <end position="153"/>
    </location>
</feature>
<reference evidence="10" key="2">
    <citation type="submission" date="2025-04" db="UniProtKB">
        <authorList>
            <consortium name="RefSeq"/>
        </authorList>
    </citation>
    <scope>IDENTIFICATION</scope>
</reference>
<dbReference type="KEGG" id="cmo:103493423"/>
<dbReference type="SMR" id="A0A1S3BUS7"/>
<dbReference type="PANTHER" id="PTHR31218">
    <property type="entry name" value="WAT1-RELATED PROTEIN"/>
    <property type="match status" value="1"/>
</dbReference>
<organism evidence="9 10">
    <name type="scientific">Cucumis melo</name>
    <name type="common">Muskmelon</name>
    <dbReference type="NCBI Taxonomy" id="3656"/>
    <lineage>
        <taxon>Eukaryota</taxon>
        <taxon>Viridiplantae</taxon>
        <taxon>Streptophyta</taxon>
        <taxon>Embryophyta</taxon>
        <taxon>Tracheophyta</taxon>
        <taxon>Spermatophyta</taxon>
        <taxon>Magnoliopsida</taxon>
        <taxon>eudicotyledons</taxon>
        <taxon>Gunneridae</taxon>
        <taxon>Pentapetalae</taxon>
        <taxon>rosids</taxon>
        <taxon>fabids</taxon>
        <taxon>Cucurbitales</taxon>
        <taxon>Cucurbitaceae</taxon>
        <taxon>Benincaseae</taxon>
        <taxon>Cucumis</taxon>
    </lineage>
</organism>
<dbReference type="InParanoid" id="A0A1S3BUS7"/>
<keyword evidence="3 6" id="KW-0812">Transmembrane</keyword>
<evidence type="ECO:0000256" key="2">
    <source>
        <dbReference type="ARBA" id="ARBA00007635"/>
    </source>
</evidence>
<evidence type="ECO:0000259" key="7">
    <source>
        <dbReference type="Pfam" id="PF00892"/>
    </source>
</evidence>
<dbReference type="GO" id="GO:0016020">
    <property type="term" value="C:membrane"/>
    <property type="evidence" value="ECO:0007669"/>
    <property type="project" value="UniProtKB-SubCell"/>
</dbReference>
<evidence type="ECO:0000313" key="9">
    <source>
        <dbReference type="Proteomes" id="UP001652600"/>
    </source>
</evidence>
<keyword evidence="4 6" id="KW-1133">Transmembrane helix</keyword>
<feature type="transmembrane region" description="Helical" evidence="6">
    <location>
        <begin position="7"/>
        <end position="27"/>
    </location>
</feature>
<dbReference type="Proteomes" id="UP001652600">
    <property type="component" value="Chromosome 5"/>
</dbReference>
<protein>
    <recommendedName>
        <fullName evidence="6">WAT1-related protein</fullName>
    </recommendedName>
</protein>